<dbReference type="Proteomes" id="UP000830167">
    <property type="component" value="Chromosome"/>
</dbReference>
<gene>
    <name evidence="2" type="ORF">LSG31_10090</name>
</gene>
<keyword evidence="1" id="KW-0472">Membrane</keyword>
<dbReference type="EMBL" id="CP089291">
    <property type="protein sequence ID" value="UOF92470.1"/>
    <property type="molecule type" value="Genomic_DNA"/>
</dbReference>
<accession>A0ABY4CPP8</accession>
<protein>
    <submittedName>
        <fullName evidence="2">Uncharacterized protein</fullName>
    </submittedName>
</protein>
<name>A0ABY4CPP8_9BACL</name>
<reference evidence="2" key="1">
    <citation type="submission" date="2021-12" db="EMBL/GenBank/DDBJ databases">
        <title>Alicyclobacillaceae gen. nov., sp. nov., isolated from chalcocite enrichment system.</title>
        <authorList>
            <person name="Jiang Z."/>
        </authorList>
    </citation>
    <scope>NUCLEOTIDE SEQUENCE</scope>
    <source>
        <strain evidence="2">MYW30-H2</strain>
    </source>
</reference>
<dbReference type="RefSeq" id="WP_347439137.1">
    <property type="nucleotide sequence ID" value="NZ_CP089291.1"/>
</dbReference>
<keyword evidence="1" id="KW-0812">Transmembrane</keyword>
<feature type="transmembrane region" description="Helical" evidence="1">
    <location>
        <begin position="16"/>
        <end position="37"/>
    </location>
</feature>
<proteinExistence type="predicted"/>
<evidence type="ECO:0000313" key="3">
    <source>
        <dbReference type="Proteomes" id="UP000830167"/>
    </source>
</evidence>
<organism evidence="2 3">
    <name type="scientific">Fodinisporobacter ferrooxydans</name>
    <dbReference type="NCBI Taxonomy" id="2901836"/>
    <lineage>
        <taxon>Bacteria</taxon>
        <taxon>Bacillati</taxon>
        <taxon>Bacillota</taxon>
        <taxon>Bacilli</taxon>
        <taxon>Bacillales</taxon>
        <taxon>Alicyclobacillaceae</taxon>
        <taxon>Fodinisporobacter</taxon>
    </lineage>
</organism>
<evidence type="ECO:0000313" key="2">
    <source>
        <dbReference type="EMBL" id="UOF92470.1"/>
    </source>
</evidence>
<sequence>MSTSHAETISYNKTEFAILGLVLVIALVAALVAVLNYNNEENNVALSAVQKLAAEPVRIDYVDEQNHYYVTDSKTIWKETLVQVNGQWKAENIQRVGDFKTKN</sequence>
<keyword evidence="3" id="KW-1185">Reference proteome</keyword>
<evidence type="ECO:0000256" key="1">
    <source>
        <dbReference type="SAM" id="Phobius"/>
    </source>
</evidence>
<keyword evidence="1" id="KW-1133">Transmembrane helix</keyword>